<feature type="non-terminal residue" evidence="1">
    <location>
        <position position="1"/>
    </location>
</feature>
<feature type="non-terminal residue" evidence="1">
    <location>
        <position position="95"/>
    </location>
</feature>
<name>A0A0L0F6K4_9EUKA</name>
<proteinExistence type="predicted"/>
<dbReference type="Proteomes" id="UP000054560">
    <property type="component" value="Unassembled WGS sequence"/>
</dbReference>
<protein>
    <submittedName>
        <fullName evidence="1">Uncharacterized protein</fullName>
    </submittedName>
</protein>
<dbReference type="AlphaFoldDB" id="A0A0L0F6K4"/>
<keyword evidence="2" id="KW-1185">Reference proteome</keyword>
<accession>A0A0L0F6K4</accession>
<evidence type="ECO:0000313" key="2">
    <source>
        <dbReference type="Proteomes" id="UP000054560"/>
    </source>
</evidence>
<sequence>PAYDLWAAIDGEGFGLRLRRFVTTKFVSSPHVLRSLSAISGLTPNGLTAPLVYWILNLCGLSSLAVHDKILPGLIENITSHRMSAALHVCAPPAQ</sequence>
<gene>
    <name evidence="1" type="ORF">SARC_15253</name>
</gene>
<organism evidence="1 2">
    <name type="scientific">Sphaeroforma arctica JP610</name>
    <dbReference type="NCBI Taxonomy" id="667725"/>
    <lineage>
        <taxon>Eukaryota</taxon>
        <taxon>Ichthyosporea</taxon>
        <taxon>Ichthyophonida</taxon>
        <taxon>Sphaeroforma</taxon>
    </lineage>
</organism>
<evidence type="ECO:0000313" key="1">
    <source>
        <dbReference type="EMBL" id="KNC72196.1"/>
    </source>
</evidence>
<dbReference type="EMBL" id="KQ247421">
    <property type="protein sequence ID" value="KNC72196.1"/>
    <property type="molecule type" value="Genomic_DNA"/>
</dbReference>
<reference evidence="1 2" key="1">
    <citation type="submission" date="2011-02" db="EMBL/GenBank/DDBJ databases">
        <title>The Genome Sequence of Sphaeroforma arctica JP610.</title>
        <authorList>
            <consortium name="The Broad Institute Genome Sequencing Platform"/>
            <person name="Russ C."/>
            <person name="Cuomo C."/>
            <person name="Young S.K."/>
            <person name="Zeng Q."/>
            <person name="Gargeya S."/>
            <person name="Alvarado L."/>
            <person name="Berlin A."/>
            <person name="Chapman S.B."/>
            <person name="Chen Z."/>
            <person name="Freedman E."/>
            <person name="Gellesch M."/>
            <person name="Goldberg J."/>
            <person name="Griggs A."/>
            <person name="Gujja S."/>
            <person name="Heilman E."/>
            <person name="Heiman D."/>
            <person name="Howarth C."/>
            <person name="Mehta T."/>
            <person name="Neiman D."/>
            <person name="Pearson M."/>
            <person name="Roberts A."/>
            <person name="Saif S."/>
            <person name="Shea T."/>
            <person name="Shenoy N."/>
            <person name="Sisk P."/>
            <person name="Stolte C."/>
            <person name="Sykes S."/>
            <person name="White J."/>
            <person name="Yandava C."/>
            <person name="Burger G."/>
            <person name="Gray M.W."/>
            <person name="Holland P.W.H."/>
            <person name="King N."/>
            <person name="Lang F.B.F."/>
            <person name="Roger A.J."/>
            <person name="Ruiz-Trillo I."/>
            <person name="Haas B."/>
            <person name="Nusbaum C."/>
            <person name="Birren B."/>
        </authorList>
    </citation>
    <scope>NUCLEOTIDE SEQUENCE [LARGE SCALE GENOMIC DNA]</scope>
    <source>
        <strain evidence="1 2">JP610</strain>
    </source>
</reference>
<dbReference type="RefSeq" id="XP_014146098.1">
    <property type="nucleotide sequence ID" value="XM_014290623.1"/>
</dbReference>
<dbReference type="GeneID" id="25915757"/>